<name>A0A3L6SJD1_PANMI</name>
<comment type="caution">
    <text evidence="2">The sequence shown here is derived from an EMBL/GenBank/DDBJ whole genome shotgun (WGS) entry which is preliminary data.</text>
</comment>
<accession>A0A3L6SJD1</accession>
<protein>
    <submittedName>
        <fullName evidence="2">Uncharacterized protein</fullName>
    </submittedName>
</protein>
<dbReference type="EMBL" id="PQIB02000004">
    <property type="protein sequence ID" value="RLN22689.1"/>
    <property type="molecule type" value="Genomic_DNA"/>
</dbReference>
<gene>
    <name evidence="2" type="ORF">C2845_PM07G27740</name>
</gene>
<evidence type="ECO:0000256" key="1">
    <source>
        <dbReference type="SAM" id="MobiDB-lite"/>
    </source>
</evidence>
<keyword evidence="3" id="KW-1185">Reference proteome</keyword>
<sequence>MRAGRISPAAAEATHGAEHAQPPPRATRAGLPMRTTASYRGATDACGGAAIGAGTVVREVKSAAADASRTARSVGTRAELNGRRCVARQASPRAELGDRPQSINQLLRIIEE</sequence>
<evidence type="ECO:0000313" key="2">
    <source>
        <dbReference type="EMBL" id="RLN22689.1"/>
    </source>
</evidence>
<proteinExistence type="predicted"/>
<feature type="region of interest" description="Disordered" evidence="1">
    <location>
        <begin position="1"/>
        <end position="31"/>
    </location>
</feature>
<dbReference type="Proteomes" id="UP000275267">
    <property type="component" value="Unassembled WGS sequence"/>
</dbReference>
<organism evidence="2 3">
    <name type="scientific">Panicum miliaceum</name>
    <name type="common">Proso millet</name>
    <name type="synonym">Broomcorn millet</name>
    <dbReference type="NCBI Taxonomy" id="4540"/>
    <lineage>
        <taxon>Eukaryota</taxon>
        <taxon>Viridiplantae</taxon>
        <taxon>Streptophyta</taxon>
        <taxon>Embryophyta</taxon>
        <taxon>Tracheophyta</taxon>
        <taxon>Spermatophyta</taxon>
        <taxon>Magnoliopsida</taxon>
        <taxon>Liliopsida</taxon>
        <taxon>Poales</taxon>
        <taxon>Poaceae</taxon>
        <taxon>PACMAD clade</taxon>
        <taxon>Panicoideae</taxon>
        <taxon>Panicodae</taxon>
        <taxon>Paniceae</taxon>
        <taxon>Panicinae</taxon>
        <taxon>Panicum</taxon>
        <taxon>Panicum sect. Panicum</taxon>
    </lineage>
</organism>
<reference evidence="3" key="1">
    <citation type="journal article" date="2019" name="Nat. Commun.">
        <title>The genome of broomcorn millet.</title>
        <authorList>
            <person name="Zou C."/>
            <person name="Miki D."/>
            <person name="Li D."/>
            <person name="Tang Q."/>
            <person name="Xiao L."/>
            <person name="Rajput S."/>
            <person name="Deng P."/>
            <person name="Jia W."/>
            <person name="Huang R."/>
            <person name="Zhang M."/>
            <person name="Sun Y."/>
            <person name="Hu J."/>
            <person name="Fu X."/>
            <person name="Schnable P.S."/>
            <person name="Li F."/>
            <person name="Zhang H."/>
            <person name="Feng B."/>
            <person name="Zhu X."/>
            <person name="Liu R."/>
            <person name="Schnable J.C."/>
            <person name="Zhu J.-K."/>
            <person name="Zhang H."/>
        </authorList>
    </citation>
    <scope>NUCLEOTIDE SEQUENCE [LARGE SCALE GENOMIC DNA]</scope>
</reference>
<evidence type="ECO:0000313" key="3">
    <source>
        <dbReference type="Proteomes" id="UP000275267"/>
    </source>
</evidence>
<dbReference type="AlphaFoldDB" id="A0A3L6SJD1"/>